<evidence type="ECO:0000259" key="10">
    <source>
        <dbReference type="Pfam" id="PF00441"/>
    </source>
</evidence>
<dbReference type="Gene3D" id="1.20.140.10">
    <property type="entry name" value="Butyryl-CoA Dehydrogenase, subunit A, domain 3"/>
    <property type="match status" value="1"/>
</dbReference>
<dbReference type="PROSITE" id="PS00072">
    <property type="entry name" value="ACYL_COA_DH_1"/>
    <property type="match status" value="1"/>
</dbReference>
<dbReference type="RefSeq" id="WP_013258106.1">
    <property type="nucleotide sequence ID" value="NC_014365.1"/>
</dbReference>
<dbReference type="SUPFAM" id="SSF47203">
    <property type="entry name" value="Acyl-CoA dehydrogenase C-terminal domain-like"/>
    <property type="match status" value="1"/>
</dbReference>
<dbReference type="HOGENOM" id="CLU_018204_0_2_7"/>
<dbReference type="InterPro" id="IPR009075">
    <property type="entry name" value="AcylCo_DH/oxidase_C"/>
</dbReference>
<keyword evidence="4 9" id="KW-0285">Flavoprotein</keyword>
<keyword evidence="6 9" id="KW-0560">Oxidoreductase</keyword>
<organism evidence="13 14">
    <name type="scientific">Desulfarculus baarsii (strain ATCC 33931 / DSM 2075 / LMG 7858 / VKM B-1802 / 2st14)</name>
    <dbReference type="NCBI Taxonomy" id="644282"/>
    <lineage>
        <taxon>Bacteria</taxon>
        <taxon>Pseudomonadati</taxon>
        <taxon>Thermodesulfobacteriota</taxon>
        <taxon>Desulfarculia</taxon>
        <taxon>Desulfarculales</taxon>
        <taxon>Desulfarculaceae</taxon>
        <taxon>Desulfarculus</taxon>
    </lineage>
</organism>
<dbReference type="PIRSF" id="PIRSF016578">
    <property type="entry name" value="HsaA"/>
    <property type="match status" value="1"/>
</dbReference>
<evidence type="ECO:0000259" key="12">
    <source>
        <dbReference type="Pfam" id="PF02771"/>
    </source>
</evidence>
<comment type="similarity">
    <text evidence="2 9">Belongs to the acyl-CoA dehydrogenase family.</text>
</comment>
<dbReference type="InterPro" id="IPR006089">
    <property type="entry name" value="Acyl-CoA_DH_CS"/>
</dbReference>
<feature type="domain" description="Acyl-CoA dehydrogenase/oxidase C-terminal" evidence="10">
    <location>
        <begin position="230"/>
        <end position="378"/>
    </location>
</feature>
<feature type="domain" description="Acyl-CoA oxidase/dehydrogenase middle" evidence="11">
    <location>
        <begin position="123"/>
        <end position="218"/>
    </location>
</feature>
<dbReference type="FunFam" id="2.40.110.10:FF:000009">
    <property type="entry name" value="Acyl-CoA dehydrogenase"/>
    <property type="match status" value="1"/>
</dbReference>
<dbReference type="FunFam" id="1.20.140.10:FF:000004">
    <property type="entry name" value="Acyl-CoA dehydrogenase FadE25"/>
    <property type="match status" value="1"/>
</dbReference>
<dbReference type="GO" id="GO:0050660">
    <property type="term" value="F:flavin adenine dinucleotide binding"/>
    <property type="evidence" value="ECO:0007669"/>
    <property type="project" value="InterPro"/>
</dbReference>
<dbReference type="EMBL" id="CP002085">
    <property type="protein sequence ID" value="ADK84653.1"/>
    <property type="molecule type" value="Genomic_DNA"/>
</dbReference>
<evidence type="ECO:0000256" key="1">
    <source>
        <dbReference type="ARBA" id="ARBA00001974"/>
    </source>
</evidence>
<gene>
    <name evidence="13" type="ordered locus">Deba_1285</name>
</gene>
<accession>E1QG43</accession>
<dbReference type="Proteomes" id="UP000009047">
    <property type="component" value="Chromosome"/>
</dbReference>
<evidence type="ECO:0000313" key="13">
    <source>
        <dbReference type="EMBL" id="ADK84653.1"/>
    </source>
</evidence>
<comment type="cofactor">
    <cofactor evidence="1 9">
        <name>FAD</name>
        <dbReference type="ChEBI" id="CHEBI:57692"/>
    </cofactor>
</comment>
<dbReference type="EC" id="1.3.8.11" evidence="7"/>
<dbReference type="InterPro" id="IPR037069">
    <property type="entry name" value="AcylCoA_DH/ox_N_sf"/>
</dbReference>
<comment type="subunit">
    <text evidence="3">Homotetramer.</text>
</comment>
<feature type="domain" description="Acyl-CoA dehydrogenase/oxidase N-terminal" evidence="12">
    <location>
        <begin position="7"/>
        <end position="118"/>
    </location>
</feature>
<dbReference type="Pfam" id="PF02771">
    <property type="entry name" value="Acyl-CoA_dh_N"/>
    <property type="match status" value="1"/>
</dbReference>
<evidence type="ECO:0000256" key="5">
    <source>
        <dbReference type="ARBA" id="ARBA00022827"/>
    </source>
</evidence>
<dbReference type="GO" id="GO:0003995">
    <property type="term" value="F:acyl-CoA dehydrogenase activity"/>
    <property type="evidence" value="ECO:0007669"/>
    <property type="project" value="InterPro"/>
</dbReference>
<dbReference type="Gene3D" id="2.40.110.10">
    <property type="entry name" value="Butyryl-CoA Dehydrogenase, subunit A, domain 2"/>
    <property type="match status" value="1"/>
</dbReference>
<dbReference type="InterPro" id="IPR036250">
    <property type="entry name" value="AcylCo_DH-like_C"/>
</dbReference>
<dbReference type="PANTHER" id="PTHR43884">
    <property type="entry name" value="ACYL-COA DEHYDROGENASE"/>
    <property type="match status" value="1"/>
</dbReference>
<dbReference type="OrthoDB" id="9765339at2"/>
<evidence type="ECO:0000256" key="3">
    <source>
        <dbReference type="ARBA" id="ARBA00011881"/>
    </source>
</evidence>
<sequence length="385" mass="41714">MALAFINEEQRMIQTMARDFAREVLLPGAGQRDREGRFPADMLARMAELGFLGMMVPEEYGGAGVDAVSYVLALAEIAYGCASTAVVMSVHNSICCEAMVKFGSEEQKRQWLPPMCDGRVIGAFGLTEPGAGSDPSGQITTAVRDGDYWVLSGVKQFITTGSNAGLTIVTAYTDKSKKHRGVSAFLVPKGSPGLVVGKAEDKLGLKASDTVQLILEDCRVPAANMLGREGEGFRVAMTCLDAGRIGIAAQSLGVARACLDEAVTFIDSREQFGRAISQFQGVRWRIADMATEIEAAELLCVNAALLKAQGQRFTAEASMAKLFASEMVNRITSQCLQLHGGYGFCKEYDIERHFRDARVFTIYEGTSEIQRVVISNHVLGPQRVR</sequence>
<evidence type="ECO:0000256" key="8">
    <source>
        <dbReference type="ARBA" id="ARBA00067292"/>
    </source>
</evidence>
<protein>
    <recommendedName>
        <fullName evidence="8">Cyclohexane-1-carbonyl-CoA dehydrogenase</fullName>
        <ecNumber evidence="7">1.3.8.11</ecNumber>
    </recommendedName>
</protein>
<dbReference type="PROSITE" id="PS00073">
    <property type="entry name" value="ACYL_COA_DH_2"/>
    <property type="match status" value="1"/>
</dbReference>
<evidence type="ECO:0000259" key="11">
    <source>
        <dbReference type="Pfam" id="PF02770"/>
    </source>
</evidence>
<evidence type="ECO:0000256" key="9">
    <source>
        <dbReference type="RuleBase" id="RU362125"/>
    </source>
</evidence>
<keyword evidence="14" id="KW-1185">Reference proteome</keyword>
<evidence type="ECO:0000256" key="2">
    <source>
        <dbReference type="ARBA" id="ARBA00009347"/>
    </source>
</evidence>
<evidence type="ECO:0000256" key="6">
    <source>
        <dbReference type="ARBA" id="ARBA00023002"/>
    </source>
</evidence>
<evidence type="ECO:0000256" key="4">
    <source>
        <dbReference type="ARBA" id="ARBA00022630"/>
    </source>
</evidence>
<dbReference type="eggNOG" id="COG1960">
    <property type="taxonomic scope" value="Bacteria"/>
</dbReference>
<keyword evidence="5 9" id="KW-0274">FAD</keyword>
<evidence type="ECO:0000256" key="7">
    <source>
        <dbReference type="ARBA" id="ARBA00066361"/>
    </source>
</evidence>
<dbReference type="KEGG" id="dbr:Deba_1285"/>
<evidence type="ECO:0000313" key="14">
    <source>
        <dbReference type="Proteomes" id="UP000009047"/>
    </source>
</evidence>
<dbReference type="Pfam" id="PF00441">
    <property type="entry name" value="Acyl-CoA_dh_1"/>
    <property type="match status" value="1"/>
</dbReference>
<dbReference type="SUPFAM" id="SSF56645">
    <property type="entry name" value="Acyl-CoA dehydrogenase NM domain-like"/>
    <property type="match status" value="1"/>
</dbReference>
<dbReference type="AlphaFoldDB" id="E1QG43"/>
<dbReference type="Pfam" id="PF02770">
    <property type="entry name" value="Acyl-CoA_dh_M"/>
    <property type="match status" value="1"/>
</dbReference>
<dbReference type="InterPro" id="IPR046373">
    <property type="entry name" value="Acyl-CoA_Oxase/DH_mid-dom_sf"/>
</dbReference>
<dbReference type="InterPro" id="IPR009100">
    <property type="entry name" value="AcylCoA_DH/oxidase_NM_dom_sf"/>
</dbReference>
<name>E1QG43_DESB2</name>
<dbReference type="InterPro" id="IPR006091">
    <property type="entry name" value="Acyl-CoA_Oxase/DH_mid-dom"/>
</dbReference>
<dbReference type="InterPro" id="IPR013786">
    <property type="entry name" value="AcylCoA_DH/ox_N"/>
</dbReference>
<reference evidence="13 14" key="1">
    <citation type="journal article" date="2010" name="Stand. Genomic Sci.">
        <title>Complete genome sequence of Desulfarculus baarsii type strain (2st14).</title>
        <authorList>
            <person name="Sun H."/>
            <person name="Spring S."/>
            <person name="Lapidus A."/>
            <person name="Davenport K."/>
            <person name="Del Rio T.G."/>
            <person name="Tice H."/>
            <person name="Nolan M."/>
            <person name="Copeland A."/>
            <person name="Cheng J.F."/>
            <person name="Lucas S."/>
            <person name="Tapia R."/>
            <person name="Goodwin L."/>
            <person name="Pitluck S."/>
            <person name="Ivanova N."/>
            <person name="Pagani I."/>
            <person name="Mavromatis K."/>
            <person name="Ovchinnikova G."/>
            <person name="Pati A."/>
            <person name="Chen A."/>
            <person name="Palaniappan K."/>
            <person name="Hauser L."/>
            <person name="Chang Y.J."/>
            <person name="Jeffries C.D."/>
            <person name="Detter J.C."/>
            <person name="Han C."/>
            <person name="Rohde M."/>
            <person name="Brambilla E."/>
            <person name="Goker M."/>
            <person name="Woyke T."/>
            <person name="Bristow J."/>
            <person name="Eisen J.A."/>
            <person name="Markowitz V."/>
            <person name="Hugenholtz P."/>
            <person name="Kyrpides N.C."/>
            <person name="Klenk H.P."/>
            <person name="Land M."/>
        </authorList>
    </citation>
    <scope>NUCLEOTIDE SEQUENCE [LARGE SCALE GENOMIC DNA]</scope>
    <source>
        <strain evidence="14">ATCC 33931 / DSM 2075 / LMG 7858 / VKM B-1802 / 2st14</strain>
    </source>
</reference>
<dbReference type="CDD" id="cd01158">
    <property type="entry name" value="SCAD_SBCAD"/>
    <property type="match status" value="1"/>
</dbReference>
<dbReference type="FunFam" id="1.10.540.10:FF:000002">
    <property type="entry name" value="Acyl-CoA dehydrogenase FadE19"/>
    <property type="match status" value="1"/>
</dbReference>
<proteinExistence type="inferred from homology"/>
<dbReference type="STRING" id="644282.Deba_1285"/>
<dbReference type="Gene3D" id="1.10.540.10">
    <property type="entry name" value="Acyl-CoA dehydrogenase/oxidase, N-terminal domain"/>
    <property type="match status" value="1"/>
</dbReference>
<dbReference type="PANTHER" id="PTHR43884:SF12">
    <property type="entry name" value="ISOVALERYL-COA DEHYDROGENASE, MITOCHONDRIAL-RELATED"/>
    <property type="match status" value="1"/>
</dbReference>